<dbReference type="Proteomes" id="UP000660885">
    <property type="component" value="Unassembled WGS sequence"/>
</dbReference>
<sequence>MEKTKHNLAGLVEEAAANMRHLMTAAPGTNTAGQQVQDTQRAASLLFDSVMATNKRFAEALLDNAKPSPAVELQRRFVGEYFDALAQGGTLVLRAAGEAAQQSSQRQTHDRDQQQGGGEAAPAARSEPAPTKRIRRSRSQASRKNGNLTRRKVAE</sequence>
<proteinExistence type="predicted"/>
<feature type="compositionally biased region" description="Polar residues" evidence="1">
    <location>
        <begin position="139"/>
        <end position="148"/>
    </location>
</feature>
<organism evidence="2 3">
    <name type="scientific">Belnapia arida</name>
    <dbReference type="NCBI Taxonomy" id="2804533"/>
    <lineage>
        <taxon>Bacteria</taxon>
        <taxon>Pseudomonadati</taxon>
        <taxon>Pseudomonadota</taxon>
        <taxon>Alphaproteobacteria</taxon>
        <taxon>Acetobacterales</taxon>
        <taxon>Roseomonadaceae</taxon>
        <taxon>Belnapia</taxon>
    </lineage>
</organism>
<evidence type="ECO:0000256" key="1">
    <source>
        <dbReference type="SAM" id="MobiDB-lite"/>
    </source>
</evidence>
<evidence type="ECO:0000313" key="2">
    <source>
        <dbReference type="EMBL" id="MBL6082252.1"/>
    </source>
</evidence>
<dbReference type="EMBL" id="JAETWB010000055">
    <property type="protein sequence ID" value="MBL6082252.1"/>
    <property type="molecule type" value="Genomic_DNA"/>
</dbReference>
<dbReference type="RefSeq" id="WP_202835463.1">
    <property type="nucleotide sequence ID" value="NZ_JAETWB010000055.1"/>
</dbReference>
<protein>
    <recommendedName>
        <fullName evidence="4">Phasin protein</fullName>
    </recommendedName>
</protein>
<keyword evidence="3" id="KW-1185">Reference proteome</keyword>
<feature type="region of interest" description="Disordered" evidence="1">
    <location>
        <begin position="96"/>
        <end position="155"/>
    </location>
</feature>
<comment type="caution">
    <text evidence="2">The sequence shown here is derived from an EMBL/GenBank/DDBJ whole genome shotgun (WGS) entry which is preliminary data.</text>
</comment>
<reference evidence="2 3" key="1">
    <citation type="submission" date="2021-01" db="EMBL/GenBank/DDBJ databases">
        <title>Belnapia mucosa sp. nov. and Belnapia arida sp. nov., isolated from the Tabernas Desert (Almeria, Spain).</title>
        <authorList>
            <person name="Molina-Menor E."/>
            <person name="Vidal-Verdu A."/>
            <person name="Calonge A."/>
            <person name="Satari L."/>
            <person name="Pereto J."/>
            <person name="Porcar M."/>
        </authorList>
    </citation>
    <scope>NUCLEOTIDE SEQUENCE [LARGE SCALE GENOMIC DNA]</scope>
    <source>
        <strain evidence="2 3">T18</strain>
    </source>
</reference>
<name>A0ABS1UEY9_9PROT</name>
<evidence type="ECO:0000313" key="3">
    <source>
        <dbReference type="Proteomes" id="UP000660885"/>
    </source>
</evidence>
<gene>
    <name evidence="2" type="ORF">JMJ56_30205</name>
</gene>
<evidence type="ECO:0008006" key="4">
    <source>
        <dbReference type="Google" id="ProtNLM"/>
    </source>
</evidence>
<accession>A0ABS1UEY9</accession>
<feature type="compositionally biased region" description="Low complexity" evidence="1">
    <location>
        <begin position="120"/>
        <end position="129"/>
    </location>
</feature>